<dbReference type="InterPro" id="IPR017531">
    <property type="entry name" value="Hydrolase-1_PEP"/>
</dbReference>
<dbReference type="InterPro" id="IPR022742">
    <property type="entry name" value="Hydrolase_4"/>
</dbReference>
<evidence type="ECO:0000313" key="2">
    <source>
        <dbReference type="EMBL" id="VAV98997.1"/>
    </source>
</evidence>
<dbReference type="Pfam" id="PF12146">
    <property type="entry name" value="Hydrolase_4"/>
    <property type="match status" value="1"/>
</dbReference>
<dbReference type="SUPFAM" id="SSF53474">
    <property type="entry name" value="alpha/beta-Hydrolases"/>
    <property type="match status" value="1"/>
</dbReference>
<gene>
    <name evidence="2" type="ORF">MNBD_ALPHA02-1423</name>
</gene>
<dbReference type="EMBL" id="UOED01000132">
    <property type="protein sequence ID" value="VAV98997.1"/>
    <property type="molecule type" value="Genomic_DNA"/>
</dbReference>
<proteinExistence type="predicted"/>
<dbReference type="AlphaFoldDB" id="A0A3B0S2J3"/>
<organism evidence="2">
    <name type="scientific">hydrothermal vent metagenome</name>
    <dbReference type="NCBI Taxonomy" id="652676"/>
    <lineage>
        <taxon>unclassified sequences</taxon>
        <taxon>metagenomes</taxon>
        <taxon>ecological metagenomes</taxon>
    </lineage>
</organism>
<dbReference type="NCBIfam" id="TIGR03100">
    <property type="entry name" value="hydr1_PEP"/>
    <property type="match status" value="1"/>
</dbReference>
<feature type="domain" description="Serine aminopeptidase S33" evidence="1">
    <location>
        <begin position="49"/>
        <end position="151"/>
    </location>
</feature>
<reference evidence="2" key="1">
    <citation type="submission" date="2018-06" db="EMBL/GenBank/DDBJ databases">
        <authorList>
            <person name="Zhirakovskaya E."/>
        </authorList>
    </citation>
    <scope>NUCLEOTIDE SEQUENCE</scope>
</reference>
<evidence type="ECO:0000259" key="1">
    <source>
        <dbReference type="Pfam" id="PF12146"/>
    </source>
</evidence>
<protein>
    <recommendedName>
        <fullName evidence="1">Serine aminopeptidase S33 domain-containing protein</fullName>
    </recommendedName>
</protein>
<dbReference type="Gene3D" id="3.40.50.1820">
    <property type="entry name" value="alpha/beta hydrolase"/>
    <property type="match status" value="1"/>
</dbReference>
<dbReference type="InterPro" id="IPR029058">
    <property type="entry name" value="AB_hydrolase_fold"/>
</dbReference>
<sequence>MTFKETAFTFTNQAQNVLIGIIHQPDNCQSRVGLMIVVGGPQYRIGAHRQYVHLARHAAKVGIPAMRFDYQGIGDSDGTYPGFEDVGPDMEHAIDAFLTRCPEIDSVALWGLCEGASAILLGGIKHKAVSHIILANPWVRTDSGLARAYVKHYYLDRLKSPEFWRKIFSGHLNITSALTGFAANIRRAFAPKKAGTIEDTRPFPDRMLSGLQEFQGKSLLLMSGQDLVAREFADLISSDRPWKDAIRDKISTRIDLAESDHTFSCEQWRQVVAKSTADWLLSGQ</sequence>
<accession>A0A3B0S2J3</accession>
<name>A0A3B0S2J3_9ZZZZ</name>